<evidence type="ECO:0000256" key="1">
    <source>
        <dbReference type="SAM" id="MobiDB-lite"/>
    </source>
</evidence>
<feature type="region of interest" description="Disordered" evidence="1">
    <location>
        <begin position="1"/>
        <end position="22"/>
    </location>
</feature>
<evidence type="ECO:0000259" key="2">
    <source>
        <dbReference type="PROSITE" id="PS51704"/>
    </source>
</evidence>
<feature type="domain" description="GP-PDE" evidence="2">
    <location>
        <begin position="12"/>
        <end position="256"/>
    </location>
</feature>
<dbReference type="PATRIC" id="fig|571913.6.peg.5234"/>
<dbReference type="InterPro" id="IPR017946">
    <property type="entry name" value="PLC-like_Pdiesterase_TIM-brl"/>
</dbReference>
<dbReference type="InterPro" id="IPR030395">
    <property type="entry name" value="GP_PDE_dom"/>
</dbReference>
<dbReference type="PROSITE" id="PS51704">
    <property type="entry name" value="GP_PDE"/>
    <property type="match status" value="1"/>
</dbReference>
<dbReference type="Pfam" id="PF03009">
    <property type="entry name" value="GDPD"/>
    <property type="match status" value="1"/>
</dbReference>
<evidence type="ECO:0000313" key="3">
    <source>
        <dbReference type="EMBL" id="AKU18479.1"/>
    </source>
</evidence>
<dbReference type="KEGG" id="lmoi:VV02_25825"/>
<dbReference type="Gene3D" id="3.20.20.190">
    <property type="entry name" value="Phosphatidylinositol (PI) phosphodiesterase"/>
    <property type="match status" value="1"/>
</dbReference>
<proteinExistence type="predicted"/>
<dbReference type="PANTHER" id="PTHR46211:SF13">
    <property type="entry name" value="GLYCEROPHOSPHODIESTER PHOSPHODIESTERASE 1-RELATED"/>
    <property type="match status" value="1"/>
</dbReference>
<protein>
    <recommendedName>
        <fullName evidence="2">GP-PDE domain-containing protein</fullName>
    </recommendedName>
</protein>
<dbReference type="GO" id="GO:0008081">
    <property type="term" value="F:phosphoric diester hydrolase activity"/>
    <property type="evidence" value="ECO:0007669"/>
    <property type="project" value="InterPro"/>
</dbReference>
<name>A0A0K1JP31_9MICO</name>
<dbReference type="GO" id="GO:0006629">
    <property type="term" value="P:lipid metabolic process"/>
    <property type="evidence" value="ECO:0007669"/>
    <property type="project" value="InterPro"/>
</dbReference>
<keyword evidence="4" id="KW-1185">Reference proteome</keyword>
<sequence>MDVGPTLTGRPPQVVAHRGSSAAEPEHTLAAYRRAIAEGADAVECDVRLTADGELVCIHDRTVDRTSDGRGVVSELSYGDLLALDFGQGRGPTSEILLLRDLLTLLLEAPRRVDIAIETKHPVKQGWHLEESLVSVLQDLGLDAPEPHQPHVRVMSFSVRAVRRIGRLLPGLPRVLLCELGINPAVRAGRLPDGVPIVGISASLLRRDPDIVVRHHARGHQVHVYTVDRAEDVERCLRSGVDAIITNRPALIRAAVDAAS</sequence>
<dbReference type="EMBL" id="CP011112">
    <property type="protein sequence ID" value="AKU18479.1"/>
    <property type="molecule type" value="Genomic_DNA"/>
</dbReference>
<gene>
    <name evidence="3" type="ORF">VV02_25825</name>
</gene>
<dbReference type="STRING" id="571913.VV02_25825"/>
<accession>A0A0K1JP31</accession>
<dbReference type="AlphaFoldDB" id="A0A0K1JP31"/>
<evidence type="ECO:0000313" key="4">
    <source>
        <dbReference type="Proteomes" id="UP000066480"/>
    </source>
</evidence>
<dbReference type="OrthoDB" id="9758957at2"/>
<organism evidence="3 4">
    <name type="scientific">Luteipulveratus mongoliensis</name>
    <dbReference type="NCBI Taxonomy" id="571913"/>
    <lineage>
        <taxon>Bacteria</taxon>
        <taxon>Bacillati</taxon>
        <taxon>Actinomycetota</taxon>
        <taxon>Actinomycetes</taxon>
        <taxon>Micrococcales</taxon>
        <taxon>Dermacoccaceae</taxon>
        <taxon>Luteipulveratus</taxon>
    </lineage>
</organism>
<dbReference type="Proteomes" id="UP000066480">
    <property type="component" value="Chromosome"/>
</dbReference>
<dbReference type="SUPFAM" id="SSF51695">
    <property type="entry name" value="PLC-like phosphodiesterases"/>
    <property type="match status" value="1"/>
</dbReference>
<dbReference type="PANTHER" id="PTHR46211">
    <property type="entry name" value="GLYCEROPHOSPHORYL DIESTER PHOSPHODIESTERASE"/>
    <property type="match status" value="1"/>
</dbReference>
<reference evidence="3 4" key="1">
    <citation type="submission" date="2015-03" db="EMBL/GenBank/DDBJ databases">
        <title>Luteipulveratus halotolerans sp. nov., a novel actinobacterium (Dermacoccaceae) from Sarawak, Malaysia.</title>
        <authorList>
            <person name="Juboi H."/>
            <person name="Basik A."/>
            <person name="Shamsul S.S."/>
            <person name="Arnold P."/>
            <person name="Schmitt E.K."/>
            <person name="Sanglier J.-J."/>
            <person name="Yeo T."/>
        </authorList>
    </citation>
    <scope>NUCLEOTIDE SEQUENCE [LARGE SCALE GENOMIC DNA]</scope>
    <source>
        <strain evidence="3 4">MN07-A0370</strain>
    </source>
</reference>